<proteinExistence type="predicted"/>
<dbReference type="SUPFAM" id="SSF46785">
    <property type="entry name" value="Winged helix' DNA-binding domain"/>
    <property type="match status" value="1"/>
</dbReference>
<dbReference type="InterPro" id="IPR036388">
    <property type="entry name" value="WH-like_DNA-bd_sf"/>
</dbReference>
<dbReference type="AlphaFoldDB" id="A0AA92HAZ2"/>
<dbReference type="InterPro" id="IPR012318">
    <property type="entry name" value="HTH_CRP"/>
</dbReference>
<evidence type="ECO:0000259" key="5">
    <source>
        <dbReference type="PROSITE" id="PS51063"/>
    </source>
</evidence>
<protein>
    <submittedName>
        <fullName evidence="6">Crp/Fnr family transcriptional regulator</fullName>
    </submittedName>
</protein>
<dbReference type="GO" id="GO:0003700">
    <property type="term" value="F:DNA-binding transcription factor activity"/>
    <property type="evidence" value="ECO:0007669"/>
    <property type="project" value="TreeGrafter"/>
</dbReference>
<keyword evidence="3" id="KW-0804">Transcription</keyword>
<dbReference type="SMART" id="SM00419">
    <property type="entry name" value="HTH_CRP"/>
    <property type="match status" value="1"/>
</dbReference>
<dbReference type="PANTHER" id="PTHR24567:SF74">
    <property type="entry name" value="HTH-TYPE TRANSCRIPTIONAL REGULATOR ARCR"/>
    <property type="match status" value="1"/>
</dbReference>
<evidence type="ECO:0000256" key="3">
    <source>
        <dbReference type="ARBA" id="ARBA00023163"/>
    </source>
</evidence>
<dbReference type="PROSITE" id="PS51063">
    <property type="entry name" value="HTH_CRP_2"/>
    <property type="match status" value="1"/>
</dbReference>
<dbReference type="Pfam" id="PF13545">
    <property type="entry name" value="HTH_Crp_2"/>
    <property type="match status" value="1"/>
</dbReference>
<dbReference type="InterPro" id="IPR036390">
    <property type="entry name" value="WH_DNA-bd_sf"/>
</dbReference>
<dbReference type="GO" id="GO:0003677">
    <property type="term" value="F:DNA binding"/>
    <property type="evidence" value="ECO:0007669"/>
    <property type="project" value="UniProtKB-KW"/>
</dbReference>
<dbReference type="SMART" id="SM00100">
    <property type="entry name" value="cNMP"/>
    <property type="match status" value="1"/>
</dbReference>
<dbReference type="InterPro" id="IPR018490">
    <property type="entry name" value="cNMP-bd_dom_sf"/>
</dbReference>
<keyword evidence="1" id="KW-0805">Transcription regulation</keyword>
<evidence type="ECO:0000313" key="7">
    <source>
        <dbReference type="Proteomes" id="UP000244335"/>
    </source>
</evidence>
<dbReference type="Gene3D" id="1.10.10.10">
    <property type="entry name" value="Winged helix-like DNA-binding domain superfamily/Winged helix DNA-binding domain"/>
    <property type="match status" value="1"/>
</dbReference>
<feature type="domain" description="Cyclic nucleotide-binding" evidence="4">
    <location>
        <begin position="28"/>
        <end position="148"/>
    </location>
</feature>
<dbReference type="EMBL" id="QDFR01000001">
    <property type="protein sequence ID" value="PVE56989.1"/>
    <property type="molecule type" value="Genomic_DNA"/>
</dbReference>
<feature type="domain" description="HTH crp-type" evidence="5">
    <location>
        <begin position="162"/>
        <end position="230"/>
    </location>
</feature>
<evidence type="ECO:0000313" key="6">
    <source>
        <dbReference type="EMBL" id="PVE56989.1"/>
    </source>
</evidence>
<dbReference type="InterPro" id="IPR000595">
    <property type="entry name" value="cNMP-bd_dom"/>
</dbReference>
<dbReference type="Gene3D" id="2.60.120.10">
    <property type="entry name" value="Jelly Rolls"/>
    <property type="match status" value="1"/>
</dbReference>
<dbReference type="SUPFAM" id="SSF51206">
    <property type="entry name" value="cAMP-binding domain-like"/>
    <property type="match status" value="1"/>
</dbReference>
<dbReference type="CDD" id="cd00038">
    <property type="entry name" value="CAP_ED"/>
    <property type="match status" value="1"/>
</dbReference>
<comment type="caution">
    <text evidence="6">The sequence shown here is derived from an EMBL/GenBank/DDBJ whole genome shotgun (WGS) entry which is preliminary data.</text>
</comment>
<reference evidence="6 7" key="1">
    <citation type="submission" date="2018-04" db="EMBL/GenBank/DDBJ databases">
        <authorList>
            <person name="Hagen T."/>
        </authorList>
    </citation>
    <scope>NUCLEOTIDE SEQUENCE [LARGE SCALE GENOMIC DNA]</scope>
    <source>
        <strain evidence="6 7">TPD7009</strain>
    </source>
</reference>
<dbReference type="InterPro" id="IPR014710">
    <property type="entry name" value="RmlC-like_jellyroll"/>
</dbReference>
<evidence type="ECO:0000256" key="2">
    <source>
        <dbReference type="ARBA" id="ARBA00023125"/>
    </source>
</evidence>
<dbReference type="Pfam" id="PF00027">
    <property type="entry name" value="cNMP_binding"/>
    <property type="match status" value="1"/>
</dbReference>
<dbReference type="PANTHER" id="PTHR24567">
    <property type="entry name" value="CRP FAMILY TRANSCRIPTIONAL REGULATORY PROTEIN"/>
    <property type="match status" value="1"/>
</dbReference>
<sequence length="235" mass="26051">MIWFRGTSVSKIEKLTNRDKALLIRSDLLSPMSETSARSVIDAASLLTLPSRHVLFTEASAAEYLYYVLNGHVRLFRTSRDGREADIRICSPGETFNDCMIFETGNHRYSAQTTECCLLARLELSRIRAMLEADSTVARAMIETLSKNNLKVMDCVANDRLQTAPQRVAHYLATQAPTDNGSYSLRLPFQKSVLAGKLGLAPEALSRAFSTLKSCGVSVRGRVIHIKDPAALNRL</sequence>
<keyword evidence="2" id="KW-0238">DNA-binding</keyword>
<dbReference type="Proteomes" id="UP000244335">
    <property type="component" value="Unassembled WGS sequence"/>
</dbReference>
<organism evidence="6 7">
    <name type="scientific">Rhizobium rhizogenes</name>
    <name type="common">Agrobacterium rhizogenes</name>
    <dbReference type="NCBI Taxonomy" id="359"/>
    <lineage>
        <taxon>Bacteria</taxon>
        <taxon>Pseudomonadati</taxon>
        <taxon>Pseudomonadota</taxon>
        <taxon>Alphaproteobacteria</taxon>
        <taxon>Hyphomicrobiales</taxon>
        <taxon>Rhizobiaceae</taxon>
        <taxon>Rhizobium/Agrobacterium group</taxon>
        <taxon>Rhizobium</taxon>
    </lineage>
</organism>
<gene>
    <name evidence="6" type="ORF">DC430_04360</name>
</gene>
<evidence type="ECO:0000256" key="1">
    <source>
        <dbReference type="ARBA" id="ARBA00023015"/>
    </source>
</evidence>
<dbReference type="PROSITE" id="PS50042">
    <property type="entry name" value="CNMP_BINDING_3"/>
    <property type="match status" value="1"/>
</dbReference>
<name>A0AA92HAZ2_RHIRH</name>
<dbReference type="InterPro" id="IPR050397">
    <property type="entry name" value="Env_Response_Regulators"/>
</dbReference>
<evidence type="ECO:0000259" key="4">
    <source>
        <dbReference type="PROSITE" id="PS50042"/>
    </source>
</evidence>
<dbReference type="GO" id="GO:0005829">
    <property type="term" value="C:cytosol"/>
    <property type="evidence" value="ECO:0007669"/>
    <property type="project" value="TreeGrafter"/>
</dbReference>
<accession>A0AA92HAZ2</accession>